<dbReference type="EMBL" id="CABFWF030000010">
    <property type="protein sequence ID" value="CAD7033061.1"/>
    <property type="molecule type" value="Genomic_DNA"/>
</dbReference>
<evidence type="ECO:0000259" key="1">
    <source>
        <dbReference type="Pfam" id="PF13480"/>
    </source>
</evidence>
<dbReference type="InterPro" id="IPR038740">
    <property type="entry name" value="BioF2-like_GNAT_dom"/>
</dbReference>
<dbReference type="Pfam" id="PF13480">
    <property type="entry name" value="Acetyltransf_6"/>
    <property type="match status" value="1"/>
</dbReference>
<comment type="caution">
    <text evidence="2">The sequence shown here is derived from an EMBL/GenBank/DDBJ whole genome shotgun (WGS) entry which is preliminary data.</text>
</comment>
<protein>
    <submittedName>
        <fullName evidence="2">GNAT family N-acetyltransferase</fullName>
    </submittedName>
</protein>
<feature type="domain" description="BioF2-like acetyltransferase" evidence="1">
    <location>
        <begin position="194"/>
        <end position="346"/>
    </location>
</feature>
<dbReference type="Gene3D" id="3.40.630.30">
    <property type="match status" value="1"/>
</dbReference>
<accession>A0ABM8PJA0</accession>
<dbReference type="SUPFAM" id="SSF55729">
    <property type="entry name" value="Acyl-CoA N-acyltransferases (Nat)"/>
    <property type="match status" value="1"/>
</dbReference>
<evidence type="ECO:0000313" key="3">
    <source>
        <dbReference type="Proteomes" id="UP000606921"/>
    </source>
</evidence>
<reference evidence="2 3" key="1">
    <citation type="submission" date="2020-11" db="EMBL/GenBank/DDBJ databases">
        <authorList>
            <person name="Lassalle F."/>
        </authorList>
    </citation>
    <scope>NUCLEOTIDE SEQUENCE [LARGE SCALE GENOMIC DNA]</scope>
    <source>
        <strain evidence="2 3">JC140</strain>
    </source>
</reference>
<gene>
    <name evidence="2" type="ORF">REJC140_03137</name>
</gene>
<proteinExistence type="predicted"/>
<keyword evidence="3" id="KW-1185">Reference proteome</keyword>
<name>A0ABM8PJA0_9HYPH</name>
<dbReference type="InterPro" id="IPR016181">
    <property type="entry name" value="Acyl_CoA_acyltransferase"/>
</dbReference>
<dbReference type="Proteomes" id="UP000606921">
    <property type="component" value="Unassembled WGS sequence"/>
</dbReference>
<sequence length="402" mass="45303">MPGRNVRAKLDLESPAHRALPPPEPGAVTFDVVTMPALVEADWRSLAALPRNSLHQSFDWACAWWRARRLAPLILRGRQAGRTVMLLPLEIIHRRGLRVAGLPGERFNNLNTGLFSDDFPEPDEEQLNDLLAGLRRVLAGYADILLLDTLPASLAGSPHPLRRLMAIEHPDRSLQLPLLSTMDETVNQLNAKTRRKRFRQQCRRLEALGGFDHYCPENRRGQHELLDLFFRQKSERLAALGLPDVFRPADVRRFFHDLADRSEAGPDFPLRLHALRLRGRYEGRIVAVGGLSRKGGHVLCQFGSIDDRLCPDASPGELLFWLMIEQSCREGATVFDFGLGDQPYKRSWCTQETTTYDILLPLSRKGALAQPVLASAMRLKKAIKNNAMLYSLVQRLRAAAPL</sequence>
<evidence type="ECO:0000313" key="2">
    <source>
        <dbReference type="EMBL" id="CAD7033061.1"/>
    </source>
</evidence>
<organism evidence="2 3">
    <name type="scientific">Pseudorhizobium endolithicum</name>
    <dbReference type="NCBI Taxonomy" id="1191678"/>
    <lineage>
        <taxon>Bacteria</taxon>
        <taxon>Pseudomonadati</taxon>
        <taxon>Pseudomonadota</taxon>
        <taxon>Alphaproteobacteria</taxon>
        <taxon>Hyphomicrobiales</taxon>
        <taxon>Rhizobiaceae</taxon>
        <taxon>Rhizobium/Agrobacterium group</taxon>
        <taxon>Pseudorhizobium</taxon>
    </lineage>
</organism>